<dbReference type="Proteomes" id="UP001472677">
    <property type="component" value="Unassembled WGS sequence"/>
</dbReference>
<proteinExistence type="predicted"/>
<organism evidence="2 3">
    <name type="scientific">Hibiscus sabdariffa</name>
    <name type="common">roselle</name>
    <dbReference type="NCBI Taxonomy" id="183260"/>
    <lineage>
        <taxon>Eukaryota</taxon>
        <taxon>Viridiplantae</taxon>
        <taxon>Streptophyta</taxon>
        <taxon>Embryophyta</taxon>
        <taxon>Tracheophyta</taxon>
        <taxon>Spermatophyta</taxon>
        <taxon>Magnoliopsida</taxon>
        <taxon>eudicotyledons</taxon>
        <taxon>Gunneridae</taxon>
        <taxon>Pentapetalae</taxon>
        <taxon>rosids</taxon>
        <taxon>malvids</taxon>
        <taxon>Malvales</taxon>
        <taxon>Malvaceae</taxon>
        <taxon>Malvoideae</taxon>
        <taxon>Hibiscus</taxon>
    </lineage>
</organism>
<accession>A0ABR2C906</accession>
<comment type="caution">
    <text evidence="2">The sequence shown here is derived from an EMBL/GenBank/DDBJ whole genome shotgun (WGS) entry which is preliminary data.</text>
</comment>
<gene>
    <name evidence="2" type="ORF">V6N12_016209</name>
</gene>
<feature type="transmembrane region" description="Helical" evidence="1">
    <location>
        <begin position="42"/>
        <end position="60"/>
    </location>
</feature>
<reference evidence="2 3" key="1">
    <citation type="journal article" date="2024" name="G3 (Bethesda)">
        <title>Genome assembly of Hibiscus sabdariffa L. provides insights into metabolisms of medicinal natural products.</title>
        <authorList>
            <person name="Kim T."/>
        </authorList>
    </citation>
    <scope>NUCLEOTIDE SEQUENCE [LARGE SCALE GENOMIC DNA]</scope>
    <source>
        <strain evidence="2">TK-2024</strain>
        <tissue evidence="2">Old leaves</tissue>
    </source>
</reference>
<keyword evidence="1" id="KW-0472">Membrane</keyword>
<evidence type="ECO:0000256" key="1">
    <source>
        <dbReference type="SAM" id="Phobius"/>
    </source>
</evidence>
<keyword evidence="1" id="KW-1133">Transmembrane helix</keyword>
<keyword evidence="3" id="KW-1185">Reference proteome</keyword>
<name>A0ABR2C906_9ROSI</name>
<evidence type="ECO:0000313" key="3">
    <source>
        <dbReference type="Proteomes" id="UP001472677"/>
    </source>
</evidence>
<sequence length="212" mass="23354">MLAAVVAWPRRMACFEGVITVQIEDCHASMASLFSMVASRCGALPLACSFAQVMAALLLWRCTVCIVRIRLSQRSSDAWHALALTVHCLSLLVVLGIRLPWRFSFVLCSLSGYVLSFSRSPSDSACATLTWAACSHPCLHRLDAVLDFVQPRMPSRTYRPLGAVWSCSKEAPALAPLSYAARYPVLHYAPRGSRPCVVSPWHFPLRHLSHAA</sequence>
<dbReference type="EMBL" id="JBBPBM010000062">
    <property type="protein sequence ID" value="KAK8515903.1"/>
    <property type="molecule type" value="Genomic_DNA"/>
</dbReference>
<evidence type="ECO:0000313" key="2">
    <source>
        <dbReference type="EMBL" id="KAK8515903.1"/>
    </source>
</evidence>
<keyword evidence="1" id="KW-0812">Transmembrane</keyword>
<feature type="transmembrane region" description="Helical" evidence="1">
    <location>
        <begin position="81"/>
        <end position="101"/>
    </location>
</feature>
<protein>
    <submittedName>
        <fullName evidence="2">Uncharacterized protein</fullName>
    </submittedName>
</protein>